<reference evidence="1" key="2">
    <citation type="journal article" date="2015" name="Fish Shellfish Immunol.">
        <title>Early steps in the European eel (Anguilla anguilla)-Vibrio vulnificus interaction in the gills: Role of the RtxA13 toxin.</title>
        <authorList>
            <person name="Callol A."/>
            <person name="Pajuelo D."/>
            <person name="Ebbesson L."/>
            <person name="Teles M."/>
            <person name="MacKenzie S."/>
            <person name="Amaro C."/>
        </authorList>
    </citation>
    <scope>NUCLEOTIDE SEQUENCE</scope>
</reference>
<dbReference type="EMBL" id="GBXM01070322">
    <property type="protein sequence ID" value="JAH38255.1"/>
    <property type="molecule type" value="Transcribed_RNA"/>
</dbReference>
<proteinExistence type="predicted"/>
<protein>
    <submittedName>
        <fullName evidence="1">Uncharacterized protein</fullName>
    </submittedName>
</protein>
<sequence length="40" mass="4531">MSISGSEYKDEKHKSTVHTVYTVDADDFVFDGKYKCVSGR</sequence>
<name>A0A0E9SC53_ANGAN</name>
<accession>A0A0E9SC53</accession>
<reference evidence="1" key="1">
    <citation type="submission" date="2014-11" db="EMBL/GenBank/DDBJ databases">
        <authorList>
            <person name="Amaro Gonzalez C."/>
        </authorList>
    </citation>
    <scope>NUCLEOTIDE SEQUENCE</scope>
</reference>
<dbReference type="AlphaFoldDB" id="A0A0E9SC53"/>
<evidence type="ECO:0000313" key="1">
    <source>
        <dbReference type="EMBL" id="JAH38255.1"/>
    </source>
</evidence>
<organism evidence="1">
    <name type="scientific">Anguilla anguilla</name>
    <name type="common">European freshwater eel</name>
    <name type="synonym">Muraena anguilla</name>
    <dbReference type="NCBI Taxonomy" id="7936"/>
    <lineage>
        <taxon>Eukaryota</taxon>
        <taxon>Metazoa</taxon>
        <taxon>Chordata</taxon>
        <taxon>Craniata</taxon>
        <taxon>Vertebrata</taxon>
        <taxon>Euteleostomi</taxon>
        <taxon>Actinopterygii</taxon>
        <taxon>Neopterygii</taxon>
        <taxon>Teleostei</taxon>
        <taxon>Anguilliformes</taxon>
        <taxon>Anguillidae</taxon>
        <taxon>Anguilla</taxon>
    </lineage>
</organism>